<organism evidence="1">
    <name type="scientific">Calcidiscus leptoporus</name>
    <dbReference type="NCBI Taxonomy" id="127549"/>
    <lineage>
        <taxon>Eukaryota</taxon>
        <taxon>Haptista</taxon>
        <taxon>Haptophyta</taxon>
        <taxon>Prymnesiophyceae</taxon>
        <taxon>Coccolithales</taxon>
        <taxon>Calcidiscaceae</taxon>
        <taxon>Calcidiscus</taxon>
    </lineage>
</organism>
<reference evidence="1" key="1">
    <citation type="submission" date="2021-01" db="EMBL/GenBank/DDBJ databases">
        <authorList>
            <person name="Corre E."/>
            <person name="Pelletier E."/>
            <person name="Niang G."/>
            <person name="Scheremetjew M."/>
            <person name="Finn R."/>
            <person name="Kale V."/>
            <person name="Holt S."/>
            <person name="Cochrane G."/>
            <person name="Meng A."/>
            <person name="Brown T."/>
            <person name="Cohen L."/>
        </authorList>
    </citation>
    <scope>NUCLEOTIDE SEQUENCE</scope>
    <source>
        <strain evidence="1">RCC1130</strain>
    </source>
</reference>
<gene>
    <name evidence="1" type="ORF">CLEP1334_LOCUS2344</name>
</gene>
<dbReference type="EMBL" id="HBER01004711">
    <property type="protein sequence ID" value="CAD8527123.1"/>
    <property type="molecule type" value="Transcribed_RNA"/>
</dbReference>
<evidence type="ECO:0000313" key="1">
    <source>
        <dbReference type="EMBL" id="CAD8527123.1"/>
    </source>
</evidence>
<accession>A0A7S0NPW2</accession>
<dbReference type="AlphaFoldDB" id="A0A7S0NPW2"/>
<name>A0A7S0NPW2_9EUKA</name>
<proteinExistence type="predicted"/>
<protein>
    <submittedName>
        <fullName evidence="1">Uncharacterized protein</fullName>
    </submittedName>
</protein>
<sequence length="331" mass="36893">MMGVRTPQQLLERVPAEMKATVTQDLISSAKIIEMLGHGTASERELFEAGCHTSQSMFVIRLLDSQLLLYNPCRLHYSLVSWLISLGEVGWIVSGSSFQTTHLPAVAKKFPQAVLVASTPVEEKCRVRHKFRGLDFDCLIKDGPRGIQSANVRLRRVGAQLHFVEGDVLTNSIVLTARGILFETDLLYANATFDRLAGVDAERWMFDPSLFLERIYFYRFFTRWGNTQQLGGLPCFQYLAHDPDSGWAVALTAQNPEGNRSTSSASSKMAAALRRILSLEFTQAVSAHQLNNGPMAADEFKLCINNAWQWLDGRSLLGMAEPCESLHRAAV</sequence>